<evidence type="ECO:0000313" key="8">
    <source>
        <dbReference type="EMBL" id="KAG2373068.1"/>
    </source>
</evidence>
<dbReference type="InterPro" id="IPR029052">
    <property type="entry name" value="Metallo-depent_PP-like"/>
</dbReference>
<dbReference type="CDD" id="cd00842">
    <property type="entry name" value="MPP_ASMase"/>
    <property type="match status" value="1"/>
</dbReference>
<comment type="caution">
    <text evidence="8">The sequence shown here is derived from an EMBL/GenBank/DDBJ whole genome shotgun (WGS) entry which is preliminary data.</text>
</comment>
<reference evidence="8 9" key="1">
    <citation type="journal article" date="2018" name="BMC Genomics">
        <title>The genome of Naegleria lovaniensis, the basis for a comparative approach to unravel pathogenicity factors of the human pathogenic amoeba N. fowleri.</title>
        <authorList>
            <person name="Liechti N."/>
            <person name="Schurch N."/>
            <person name="Bruggmann R."/>
            <person name="Wittwer M."/>
        </authorList>
    </citation>
    <scope>NUCLEOTIDE SEQUENCE [LARGE SCALE GENOMIC DNA]</scope>
    <source>
        <strain evidence="8 9">ATCC 30569</strain>
    </source>
</reference>
<protein>
    <recommendedName>
        <fullName evidence="7">Sphingomyelin phosphodiesterase C-terminal domain-containing protein</fullName>
    </recommendedName>
</protein>
<comment type="cofactor">
    <cofactor evidence="1">
        <name>Zn(2+)</name>
        <dbReference type="ChEBI" id="CHEBI:29105"/>
    </cofactor>
</comment>
<dbReference type="GO" id="GO:0016787">
    <property type="term" value="F:hydrolase activity"/>
    <property type="evidence" value="ECO:0007669"/>
    <property type="project" value="UniProtKB-KW"/>
</dbReference>
<evidence type="ECO:0000256" key="4">
    <source>
        <dbReference type="ARBA" id="ARBA00022801"/>
    </source>
</evidence>
<keyword evidence="5" id="KW-0862">Zinc</keyword>
<gene>
    <name evidence="8" type="ORF">C9374_012914</name>
</gene>
<dbReference type="InterPro" id="IPR045473">
    <property type="entry name" value="ASM_C"/>
</dbReference>
<keyword evidence="3" id="KW-0732">Signal</keyword>
<keyword evidence="4" id="KW-0378">Hydrolase</keyword>
<dbReference type="Gene3D" id="3.60.21.10">
    <property type="match status" value="1"/>
</dbReference>
<dbReference type="AlphaFoldDB" id="A0AA88KC80"/>
<dbReference type="GeneID" id="68105368"/>
<dbReference type="PANTHER" id="PTHR10340:SF57">
    <property type="entry name" value="METALLOPHOS DOMAIN-CONTAINING PROTEIN"/>
    <property type="match status" value="1"/>
</dbReference>
<dbReference type="Proteomes" id="UP000816034">
    <property type="component" value="Unassembled WGS sequence"/>
</dbReference>
<dbReference type="EMBL" id="PYSW02000061">
    <property type="protein sequence ID" value="KAG2373068.1"/>
    <property type="molecule type" value="Genomic_DNA"/>
</dbReference>
<keyword evidence="2" id="KW-0479">Metal-binding</keyword>
<keyword evidence="6" id="KW-0325">Glycoprotein</keyword>
<dbReference type="RefSeq" id="XP_044542242.1">
    <property type="nucleotide sequence ID" value="XM_044688733.1"/>
</dbReference>
<evidence type="ECO:0000256" key="1">
    <source>
        <dbReference type="ARBA" id="ARBA00001947"/>
    </source>
</evidence>
<organism evidence="8 9">
    <name type="scientific">Naegleria lovaniensis</name>
    <name type="common">Amoeba</name>
    <dbReference type="NCBI Taxonomy" id="51637"/>
    <lineage>
        <taxon>Eukaryota</taxon>
        <taxon>Discoba</taxon>
        <taxon>Heterolobosea</taxon>
        <taxon>Tetramitia</taxon>
        <taxon>Eutetramitia</taxon>
        <taxon>Vahlkampfiidae</taxon>
        <taxon>Naegleria</taxon>
    </lineage>
</organism>
<dbReference type="PANTHER" id="PTHR10340">
    <property type="entry name" value="SPHINGOMYELIN PHOSPHODIESTERASE"/>
    <property type="match status" value="1"/>
</dbReference>
<sequence>MMIARHSVEGLSLASLKNQFPKLSNNSGYFWQITDPHLDSEYVVGSVANCGQLVCCRKNSPRTNGTIQYAERFGTYASCDVPLETFVSALEFIKNFPVDADFVFYGGDNLVHDDWNYSKEYNLNYAILVANALRVTLQGSRYQNRIIPAIGNHDLAPINMYPLDPQKNEWYLHPVGDAFQFSFSSFPDGDAALTSFKTSGFFTVLIRPGFRAVVINTQFQNPLNFWLLSTPDRDPGKQLAWLDQVLGKAQQANEKVVILGHIPPGIDTSDFMEESTGNYNADFTNLVAKYSSILVGQFYGHTHNDHFKIFQDPKTNVPTNVAWVTPAITQWMYHNPAFRLVQYNKKTFELENFYTFTTNLTGVKDQLTWTLEYDALTGYGISDISPQTMTSLLYNKLNAVESYWNKFALRFTGGYPYHGLCSFNEACKTKRICAMGNILYSGYDKCIKAAGNLS</sequence>
<dbReference type="SUPFAM" id="SSF56300">
    <property type="entry name" value="Metallo-dependent phosphatases"/>
    <property type="match status" value="1"/>
</dbReference>
<evidence type="ECO:0000256" key="6">
    <source>
        <dbReference type="ARBA" id="ARBA00023180"/>
    </source>
</evidence>
<feature type="domain" description="Sphingomyelin phosphodiesterase C-terminal" evidence="7">
    <location>
        <begin position="327"/>
        <end position="449"/>
    </location>
</feature>
<evidence type="ECO:0000256" key="3">
    <source>
        <dbReference type="ARBA" id="ARBA00022729"/>
    </source>
</evidence>
<evidence type="ECO:0000259" key="7">
    <source>
        <dbReference type="Pfam" id="PF19272"/>
    </source>
</evidence>
<evidence type="ECO:0000256" key="5">
    <source>
        <dbReference type="ARBA" id="ARBA00022833"/>
    </source>
</evidence>
<dbReference type="GO" id="GO:0046872">
    <property type="term" value="F:metal ion binding"/>
    <property type="evidence" value="ECO:0007669"/>
    <property type="project" value="UniProtKB-KW"/>
</dbReference>
<evidence type="ECO:0000313" key="9">
    <source>
        <dbReference type="Proteomes" id="UP000816034"/>
    </source>
</evidence>
<keyword evidence="9" id="KW-1185">Reference proteome</keyword>
<dbReference type="Pfam" id="PF19272">
    <property type="entry name" value="ASMase_C"/>
    <property type="match status" value="1"/>
</dbReference>
<evidence type="ECO:0000256" key="2">
    <source>
        <dbReference type="ARBA" id="ARBA00022723"/>
    </source>
</evidence>
<proteinExistence type="predicted"/>
<name>A0AA88KC80_NAELO</name>
<accession>A0AA88KC80</accession>
<dbReference type="InterPro" id="IPR041805">
    <property type="entry name" value="ASMase/PPN1_MPP"/>
</dbReference>